<sequence length="415" mass="45197">MGRRTSATAVAAVTALLAAATVAALSGVATAHSSLTQPASMSFTTDCRVSRGPGPTARNCPGPCPNIMLKRHGVGSSSSQPAATYRRGQTVRVRWARNNHEGGFVRWALVPVGSMMDAKVHEQMAFRWGCWSAGRFACKGGAHRKRFCIDDALDKPVGHAYQDWLTIPSIYPDGDYVLSFAWYGGVRNNKPKRRPVLSSLGDYYDCSYVRIAGGGVVEPAHTPTFRPGTRTRFPNRCVASVNRLGPCREEPCTVGRRANGESLHQGGELVPAPFAGGKTPPPLRTSWFPTTGAGRLGINAAYVTDLDGRRKRRLRTNRVNVVALGRDLERFTMEATVWGDVRVDGVAFAVPGKTRHIARAAPWFLTRVGAGTKARRSWGYWTAGKVVKVKITPLAITGHDVRVVPKTYRIKVVYK</sequence>
<dbReference type="OrthoDB" id="2342176at2759"/>
<evidence type="ECO:0000313" key="3">
    <source>
        <dbReference type="Proteomes" id="UP000218209"/>
    </source>
</evidence>
<keyword evidence="3" id="KW-1185">Reference proteome</keyword>
<dbReference type="Proteomes" id="UP000218209">
    <property type="component" value="Unassembled WGS sequence"/>
</dbReference>
<feature type="signal peptide" evidence="1">
    <location>
        <begin position="1"/>
        <end position="31"/>
    </location>
</feature>
<keyword evidence="1" id="KW-0732">Signal</keyword>
<gene>
    <name evidence="2" type="ORF">BU14_0191s0015</name>
</gene>
<dbReference type="AlphaFoldDB" id="A0A1X6P6Q1"/>
<dbReference type="EMBL" id="KV918867">
    <property type="protein sequence ID" value="OSX76435.1"/>
    <property type="molecule type" value="Genomic_DNA"/>
</dbReference>
<feature type="chain" id="PRO_5013095331" description="Chitin-binding type-4 domain-containing protein" evidence="1">
    <location>
        <begin position="32"/>
        <end position="415"/>
    </location>
</feature>
<protein>
    <recommendedName>
        <fullName evidence="4">Chitin-binding type-4 domain-containing protein</fullName>
    </recommendedName>
</protein>
<name>A0A1X6P6Q1_PORUM</name>
<reference evidence="2 3" key="1">
    <citation type="submission" date="2017-03" db="EMBL/GenBank/DDBJ databases">
        <title>WGS assembly of Porphyra umbilicalis.</title>
        <authorList>
            <person name="Brawley S.H."/>
            <person name="Blouin N.A."/>
            <person name="Ficko-Blean E."/>
            <person name="Wheeler G.L."/>
            <person name="Lohr M."/>
            <person name="Goodson H.V."/>
            <person name="Jenkins J.W."/>
            <person name="Blaby-Haas C.E."/>
            <person name="Helliwell K.E."/>
            <person name="Chan C."/>
            <person name="Marriage T."/>
            <person name="Bhattacharya D."/>
            <person name="Klein A.S."/>
            <person name="Badis Y."/>
            <person name="Brodie J."/>
            <person name="Cao Y."/>
            <person name="Collen J."/>
            <person name="Dittami S.M."/>
            <person name="Gachon C.M."/>
            <person name="Green B.R."/>
            <person name="Karpowicz S."/>
            <person name="Kim J.W."/>
            <person name="Kudahl U."/>
            <person name="Lin S."/>
            <person name="Michel G."/>
            <person name="Mittag M."/>
            <person name="Olson B.J."/>
            <person name="Pangilinan J."/>
            <person name="Peng Y."/>
            <person name="Qiu H."/>
            <person name="Shu S."/>
            <person name="Singer J.T."/>
            <person name="Smith A.G."/>
            <person name="Sprecher B.N."/>
            <person name="Wagner V."/>
            <person name="Wang W."/>
            <person name="Wang Z.-Y."/>
            <person name="Yan J."/>
            <person name="Yarish C."/>
            <person name="Zoeuner-Riek S."/>
            <person name="Zhuang Y."/>
            <person name="Zou Y."/>
            <person name="Lindquist E.A."/>
            <person name="Grimwood J."/>
            <person name="Barry K."/>
            <person name="Rokhsar D.S."/>
            <person name="Schmutz J."/>
            <person name="Stiller J.W."/>
            <person name="Grossman A.R."/>
            <person name="Prochnik S.E."/>
        </authorList>
    </citation>
    <scope>NUCLEOTIDE SEQUENCE [LARGE SCALE GENOMIC DNA]</scope>
    <source>
        <strain evidence="2">4086291</strain>
    </source>
</reference>
<proteinExistence type="predicted"/>
<evidence type="ECO:0000313" key="2">
    <source>
        <dbReference type="EMBL" id="OSX76435.1"/>
    </source>
</evidence>
<evidence type="ECO:0000256" key="1">
    <source>
        <dbReference type="SAM" id="SignalP"/>
    </source>
</evidence>
<evidence type="ECO:0008006" key="4">
    <source>
        <dbReference type="Google" id="ProtNLM"/>
    </source>
</evidence>
<organism evidence="2 3">
    <name type="scientific">Porphyra umbilicalis</name>
    <name type="common">Purple laver</name>
    <name type="synonym">Red alga</name>
    <dbReference type="NCBI Taxonomy" id="2786"/>
    <lineage>
        <taxon>Eukaryota</taxon>
        <taxon>Rhodophyta</taxon>
        <taxon>Bangiophyceae</taxon>
        <taxon>Bangiales</taxon>
        <taxon>Bangiaceae</taxon>
        <taxon>Porphyra</taxon>
    </lineage>
</organism>
<accession>A0A1X6P6Q1</accession>